<reference evidence="17" key="1">
    <citation type="submission" date="2018-03" db="EMBL/GenBank/DDBJ databases">
        <title>Lachnoclostridium SNUG30370 gen.nov., sp.nov., isolated from human faeces.</title>
        <authorList>
            <person name="Seo B."/>
            <person name="Jeon K."/>
            <person name="Ko G."/>
        </authorList>
    </citation>
    <scope>NUCLEOTIDE SEQUENCE [LARGE SCALE GENOMIC DNA]</scope>
    <source>
        <strain evidence="17">SNUG30370</strain>
    </source>
</reference>
<evidence type="ECO:0000256" key="7">
    <source>
        <dbReference type="ARBA" id="ARBA00022692"/>
    </source>
</evidence>
<evidence type="ECO:0000313" key="17">
    <source>
        <dbReference type="Proteomes" id="UP000241201"/>
    </source>
</evidence>
<feature type="transmembrane region" description="Helical" evidence="12">
    <location>
        <begin position="318"/>
        <end position="335"/>
    </location>
</feature>
<evidence type="ECO:0000256" key="5">
    <source>
        <dbReference type="ARBA" id="ARBA00022679"/>
    </source>
</evidence>
<dbReference type="PROSITE" id="PS00371">
    <property type="entry name" value="PTS_EIIA_TYPE_1_HIS"/>
    <property type="match status" value="1"/>
</dbReference>
<dbReference type="EMBL" id="PYLP01000003">
    <property type="protein sequence ID" value="PST41245.1"/>
    <property type="molecule type" value="Genomic_DNA"/>
</dbReference>
<keyword evidence="6" id="KW-0598">Phosphotransferase system</keyword>
<dbReference type="GeneID" id="77470197"/>
<evidence type="ECO:0000313" key="16">
    <source>
        <dbReference type="EMBL" id="PST41245.1"/>
    </source>
</evidence>
<feature type="transmembrane region" description="Helical" evidence="12">
    <location>
        <begin position="12"/>
        <end position="36"/>
    </location>
</feature>
<protein>
    <submittedName>
        <fullName evidence="16">PTS glucose transporter subunit IIA</fullName>
    </submittedName>
</protein>
<dbReference type="FunFam" id="2.70.70.10:FF:000001">
    <property type="entry name" value="PTS system glucose-specific IIA component"/>
    <property type="match status" value="1"/>
</dbReference>
<evidence type="ECO:0000256" key="4">
    <source>
        <dbReference type="ARBA" id="ARBA00022597"/>
    </source>
</evidence>
<evidence type="ECO:0000259" key="15">
    <source>
        <dbReference type="PROSITE" id="PS51103"/>
    </source>
</evidence>
<evidence type="ECO:0000256" key="10">
    <source>
        <dbReference type="ARBA" id="ARBA00023136"/>
    </source>
</evidence>
<keyword evidence="17" id="KW-1185">Reference proteome</keyword>
<feature type="domain" description="PTS EIIC type-1" evidence="15">
    <location>
        <begin position="3"/>
        <end position="431"/>
    </location>
</feature>
<dbReference type="InterPro" id="IPR003352">
    <property type="entry name" value="PTS_EIIC"/>
</dbReference>
<feature type="transmembrane region" description="Helical" evidence="12">
    <location>
        <begin position="181"/>
        <end position="201"/>
    </location>
</feature>
<dbReference type="GO" id="GO:0016301">
    <property type="term" value="F:kinase activity"/>
    <property type="evidence" value="ECO:0007669"/>
    <property type="project" value="UniProtKB-KW"/>
</dbReference>
<evidence type="ECO:0000256" key="3">
    <source>
        <dbReference type="ARBA" id="ARBA00022475"/>
    </source>
</evidence>
<feature type="transmembrane region" description="Helical" evidence="12">
    <location>
        <begin position="397"/>
        <end position="419"/>
    </location>
</feature>
<dbReference type="NCBIfam" id="TIGR00826">
    <property type="entry name" value="EIIB_glc"/>
    <property type="match status" value="1"/>
</dbReference>
<evidence type="ECO:0000256" key="9">
    <source>
        <dbReference type="ARBA" id="ARBA00022989"/>
    </source>
</evidence>
<dbReference type="PROSITE" id="PS51103">
    <property type="entry name" value="PTS_EIIC_TYPE_1"/>
    <property type="match status" value="1"/>
</dbReference>
<dbReference type="InterPro" id="IPR036878">
    <property type="entry name" value="Glu_permease_IIB"/>
</dbReference>
<keyword evidence="3" id="KW-1003">Cell membrane</keyword>
<dbReference type="RefSeq" id="WP_106987397.1">
    <property type="nucleotide sequence ID" value="NZ_JAJCFI010000013.1"/>
</dbReference>
<dbReference type="Pfam" id="PF00367">
    <property type="entry name" value="PTS_EIIB"/>
    <property type="match status" value="1"/>
</dbReference>
<dbReference type="GO" id="GO:0005886">
    <property type="term" value="C:plasma membrane"/>
    <property type="evidence" value="ECO:0007669"/>
    <property type="project" value="UniProtKB-SubCell"/>
</dbReference>
<sequence length="693" mass="76268">MRKKVFGVLQRIGRSFMLPIAVLPIAGMFLGIGSSLTNEATIASLGMESILGNGTILNQILTLLMAVGQTIFDNLPLIFAASVASGMAKKSKEVAVLSSIIAFFVMHSTIHSLLTFNGVINGNKVLVDAVDGTLINVCGQMSLQMGVFGGVIVGLGVSYLHNHFYQIQLPNFLSFFEGERFVPIISTIVYIFIGFLMFYIWPSIQSSIFKIGQLIASSGYGGTFVYGIVKRALVPFGLHHVFYTPFYQTAIGGSMEVNGVLVHGAQNIFFAQLADPNLKHFSVEAAKYFSGEFMIMIFGLPGAALAMYQCAKDESKKVVRSLFLSAALTSILTGITEPIEFAFIFVAPMLFVVDVFLAGTAFVLAQALRVTIGFTFSCGLIDFVIFGVLQGNSKTHWIFIVIFGLIYFFLYYFSFRFLIKKFDLKTPGREDDNKLTIFNKKKMDYSFDQSLIDPQVQMILKGLGGRHNFTELDCCITRLRATLQEPELVSEASLKQAGAAAVLLQGNAIQIIFGPKASSLKTKIDDYLENVPEAYDEEKTIVYHTTDLEIGNIVDGEVLPIEDCSDDIFAHKLLGDGLMIRPLHGVVVSPCDGTISMLYPTKHAIGIELDNGMELLIHFGINTVKLNGQGFELLVKINQKVKKGDLLWNADLHYIKENAVDDCLLMIVTKGQGSLEKIYGNKKIGETVLKIRE</sequence>
<dbReference type="InterPro" id="IPR018113">
    <property type="entry name" value="PTrfase_EIIB_Cys"/>
</dbReference>
<organism evidence="16 17">
    <name type="scientific">Faecalibacillus faecis</name>
    <dbReference type="NCBI Taxonomy" id="1982628"/>
    <lineage>
        <taxon>Bacteria</taxon>
        <taxon>Bacillati</taxon>
        <taxon>Bacillota</taxon>
        <taxon>Erysipelotrichia</taxon>
        <taxon>Erysipelotrichales</taxon>
        <taxon>Coprobacillaceae</taxon>
        <taxon>Faecalibacillus</taxon>
    </lineage>
</organism>
<evidence type="ECO:0000256" key="2">
    <source>
        <dbReference type="ARBA" id="ARBA00022448"/>
    </source>
</evidence>
<feature type="transmembrane region" description="Helical" evidence="12">
    <location>
        <begin position="94"/>
        <end position="114"/>
    </location>
</feature>
<feature type="transmembrane region" description="Helical" evidence="12">
    <location>
        <begin position="288"/>
        <end position="306"/>
    </location>
</feature>
<comment type="caution">
    <text evidence="16">The sequence shown here is derived from an EMBL/GenBank/DDBJ whole genome shotgun (WGS) entry which is preliminary data.</text>
</comment>
<dbReference type="GO" id="GO:0090563">
    <property type="term" value="F:protein-phosphocysteine-sugar phosphotransferase activity"/>
    <property type="evidence" value="ECO:0007669"/>
    <property type="project" value="TreeGrafter"/>
</dbReference>
<dbReference type="InterPro" id="IPR013013">
    <property type="entry name" value="PTS_EIIC_1"/>
</dbReference>
<dbReference type="CDD" id="cd00212">
    <property type="entry name" value="PTS_IIB_glc"/>
    <property type="match status" value="1"/>
</dbReference>
<evidence type="ECO:0000259" key="14">
    <source>
        <dbReference type="PROSITE" id="PS51098"/>
    </source>
</evidence>
<gene>
    <name evidence="16" type="ORF">C7U55_03640</name>
</gene>
<evidence type="ECO:0000256" key="6">
    <source>
        <dbReference type="ARBA" id="ARBA00022683"/>
    </source>
</evidence>
<keyword evidence="10 12" id="KW-0472">Membrane</keyword>
<feature type="transmembrane region" description="Helical" evidence="12">
    <location>
        <begin position="134"/>
        <end position="160"/>
    </location>
</feature>
<feature type="active site" description="Phosphocysteine intermediate; for EIIB activity" evidence="11">
    <location>
        <position position="475"/>
    </location>
</feature>
<keyword evidence="8" id="KW-0418">Kinase</keyword>
<dbReference type="Gene3D" id="3.30.1360.60">
    <property type="entry name" value="Glucose permease domain IIB"/>
    <property type="match status" value="1"/>
</dbReference>
<feature type="domain" description="PTS EIIA type-1" evidence="13">
    <location>
        <begin position="566"/>
        <end position="670"/>
    </location>
</feature>
<keyword evidence="5" id="KW-0808">Transferase</keyword>
<dbReference type="Proteomes" id="UP000241201">
    <property type="component" value="Unassembled WGS sequence"/>
</dbReference>
<comment type="subcellular location">
    <subcellularLocation>
        <location evidence="1">Cell membrane</location>
        <topology evidence="1">Multi-pass membrane protein</topology>
    </subcellularLocation>
</comment>
<evidence type="ECO:0000256" key="11">
    <source>
        <dbReference type="PROSITE-ProRule" id="PRU00421"/>
    </source>
</evidence>
<dbReference type="InterPro" id="IPR050429">
    <property type="entry name" value="PTS_Glucose_EIICBA"/>
</dbReference>
<evidence type="ECO:0000256" key="1">
    <source>
        <dbReference type="ARBA" id="ARBA00004651"/>
    </source>
</evidence>
<proteinExistence type="predicted"/>
<keyword evidence="2" id="KW-0813">Transport</keyword>
<dbReference type="InterPro" id="IPR011055">
    <property type="entry name" value="Dup_hybrid_motif"/>
</dbReference>
<dbReference type="PANTHER" id="PTHR30009:SF24">
    <property type="entry name" value="PTS SYSTEM, IIBC COMPONENT"/>
    <property type="match status" value="1"/>
</dbReference>
<keyword evidence="7 12" id="KW-0812">Transmembrane</keyword>
<dbReference type="InterPro" id="IPR001996">
    <property type="entry name" value="PTS_IIB_1"/>
</dbReference>
<dbReference type="Pfam" id="PF00358">
    <property type="entry name" value="PTS_EIIA_1"/>
    <property type="match status" value="1"/>
</dbReference>
<dbReference type="SUPFAM" id="SSF55604">
    <property type="entry name" value="Glucose permease domain IIB"/>
    <property type="match status" value="1"/>
</dbReference>
<dbReference type="InterPro" id="IPR001127">
    <property type="entry name" value="PTS_EIIA_1_perm"/>
</dbReference>
<accession>A0A2T3G112</accession>
<evidence type="ECO:0000256" key="8">
    <source>
        <dbReference type="ARBA" id="ARBA00022777"/>
    </source>
</evidence>
<dbReference type="GO" id="GO:0009401">
    <property type="term" value="P:phosphoenolpyruvate-dependent sugar phosphotransferase system"/>
    <property type="evidence" value="ECO:0007669"/>
    <property type="project" value="UniProtKB-KW"/>
</dbReference>
<feature type="domain" description="PTS EIIB type-1" evidence="14">
    <location>
        <begin position="453"/>
        <end position="534"/>
    </location>
</feature>
<dbReference type="PROSITE" id="PS51093">
    <property type="entry name" value="PTS_EIIA_TYPE_1"/>
    <property type="match status" value="1"/>
</dbReference>
<dbReference type="SUPFAM" id="SSF51261">
    <property type="entry name" value="Duplicated hybrid motif"/>
    <property type="match status" value="1"/>
</dbReference>
<feature type="transmembrane region" description="Helical" evidence="12">
    <location>
        <begin position="341"/>
        <end position="365"/>
    </location>
</feature>
<dbReference type="GO" id="GO:0008982">
    <property type="term" value="F:protein-N(PI)-phosphohistidine-sugar phosphotransferase activity"/>
    <property type="evidence" value="ECO:0007669"/>
    <property type="project" value="InterPro"/>
</dbReference>
<dbReference type="AlphaFoldDB" id="A0A2T3G112"/>
<dbReference type="PROSITE" id="PS51098">
    <property type="entry name" value="PTS_EIIB_TYPE_1"/>
    <property type="match status" value="1"/>
</dbReference>
<feature type="transmembrane region" description="Helical" evidence="12">
    <location>
        <begin position="56"/>
        <end position="82"/>
    </location>
</feature>
<feature type="transmembrane region" description="Helical" evidence="12">
    <location>
        <begin position="372"/>
        <end position="391"/>
    </location>
</feature>
<dbReference type="Gene3D" id="2.70.70.10">
    <property type="entry name" value="Glucose Permease (Domain IIA)"/>
    <property type="match status" value="1"/>
</dbReference>
<dbReference type="NCBIfam" id="TIGR00830">
    <property type="entry name" value="PTBA"/>
    <property type="match status" value="1"/>
</dbReference>
<evidence type="ECO:0000259" key="13">
    <source>
        <dbReference type="PROSITE" id="PS51093"/>
    </source>
</evidence>
<dbReference type="Pfam" id="PF02378">
    <property type="entry name" value="PTS_EIIC"/>
    <property type="match status" value="1"/>
</dbReference>
<evidence type="ECO:0000256" key="12">
    <source>
        <dbReference type="SAM" id="Phobius"/>
    </source>
</evidence>
<name>A0A2T3G112_9FIRM</name>
<keyword evidence="9 12" id="KW-1133">Transmembrane helix</keyword>
<dbReference type="PANTHER" id="PTHR30009">
    <property type="entry name" value="CYTOCHROME C-TYPE SYNTHESIS PROTEIN AND PTS TRANSMEMBRANE COMPONENT"/>
    <property type="match status" value="1"/>
</dbReference>
<keyword evidence="4 16" id="KW-0762">Sugar transport</keyword>